<name>A0A387HGR6_9ACTN</name>
<dbReference type="PANTHER" id="PTHR35010:SF2">
    <property type="entry name" value="BLL4672 PROTEIN"/>
    <property type="match status" value="1"/>
</dbReference>
<dbReference type="KEGG" id="shun:DWB77_02101"/>
<evidence type="ECO:0000259" key="1">
    <source>
        <dbReference type="Pfam" id="PF17765"/>
    </source>
</evidence>
<dbReference type="EMBL" id="CP032698">
    <property type="protein sequence ID" value="AYG79982.1"/>
    <property type="molecule type" value="Genomic_DNA"/>
</dbReference>
<organism evidence="2 3">
    <name type="scientific">Streptomyces hundungensis</name>
    <dbReference type="NCBI Taxonomy" id="1077946"/>
    <lineage>
        <taxon>Bacteria</taxon>
        <taxon>Bacillati</taxon>
        <taxon>Actinomycetota</taxon>
        <taxon>Actinomycetes</taxon>
        <taxon>Kitasatosporales</taxon>
        <taxon>Streptomycetaceae</taxon>
        <taxon>Streptomyces</taxon>
    </lineage>
</organism>
<feature type="domain" description="MmyB-like transcription regulator ligand binding" evidence="1">
    <location>
        <begin position="116"/>
        <end position="235"/>
    </location>
</feature>
<dbReference type="InterPro" id="IPR010982">
    <property type="entry name" value="Lambda_DNA-bd_dom_sf"/>
</dbReference>
<sequence>MCADRGRGYDMTDLIAASNLTRYLKAWRAARGAALGLGRALPQKDVVQASGMSDKWYRMFEAGLPVTYDAEVLQRIADCLGLDHAERMTLFLMTMGVPSPHGVTSNRDDPELLPISWILDQQGTRPAYVSDEDWNVVAFNQPMGQWFPWVAEPDANLMRWTLLHPDARVQLESWEKHCRVYLGMIRMEIARRGTDTAIARILLAALEDPLIGAFWEEETTVVSNRDGHHFRVRVPYNNDEPRDVISQVCTPAKFPTLRLVFLTWGDGIDSFDILGTTEGQQ</sequence>
<dbReference type="Pfam" id="PF17765">
    <property type="entry name" value="MLTR_LBD"/>
    <property type="match status" value="1"/>
</dbReference>
<reference evidence="2 3" key="1">
    <citation type="submission" date="2018-10" db="EMBL/GenBank/DDBJ databases">
        <title>Relationship between Morphology and Antimicrobial Activity in Streptomyces.</title>
        <authorList>
            <person name="Kang H.J."/>
            <person name="Kim S.B."/>
        </authorList>
    </citation>
    <scope>NUCLEOTIDE SEQUENCE [LARGE SCALE GENOMIC DNA]</scope>
    <source>
        <strain evidence="2 3">BH38</strain>
    </source>
</reference>
<dbReference type="InterPro" id="IPR041413">
    <property type="entry name" value="MLTR_LBD"/>
</dbReference>
<dbReference type="Gene3D" id="1.10.260.40">
    <property type="entry name" value="lambda repressor-like DNA-binding domains"/>
    <property type="match status" value="1"/>
</dbReference>
<dbReference type="GO" id="GO:0003677">
    <property type="term" value="F:DNA binding"/>
    <property type="evidence" value="ECO:0007669"/>
    <property type="project" value="InterPro"/>
</dbReference>
<dbReference type="AlphaFoldDB" id="A0A387HGR6"/>
<keyword evidence="3" id="KW-1185">Reference proteome</keyword>
<evidence type="ECO:0000313" key="3">
    <source>
        <dbReference type="Proteomes" id="UP000271554"/>
    </source>
</evidence>
<dbReference type="PANTHER" id="PTHR35010">
    <property type="entry name" value="BLL4672 PROTEIN-RELATED"/>
    <property type="match status" value="1"/>
</dbReference>
<accession>A0A387HGR6</accession>
<proteinExistence type="predicted"/>
<evidence type="ECO:0000313" key="2">
    <source>
        <dbReference type="EMBL" id="AYG79982.1"/>
    </source>
</evidence>
<dbReference type="Proteomes" id="UP000271554">
    <property type="component" value="Chromosome"/>
</dbReference>
<dbReference type="Gene3D" id="3.30.450.180">
    <property type="match status" value="1"/>
</dbReference>
<dbReference type="OrthoDB" id="3291396at2"/>
<protein>
    <recommendedName>
        <fullName evidence="1">MmyB-like transcription regulator ligand binding domain-containing protein</fullName>
    </recommendedName>
</protein>
<gene>
    <name evidence="2" type="ORF">DWB77_02101</name>
</gene>